<gene>
    <name evidence="6" type="ORF">SAMN05444920_116179</name>
</gene>
<dbReference type="Gene3D" id="2.180.10.10">
    <property type="entry name" value="RHS repeat-associated core"/>
    <property type="match status" value="2"/>
</dbReference>
<evidence type="ECO:0000256" key="1">
    <source>
        <dbReference type="ARBA" id="ARBA00022737"/>
    </source>
</evidence>
<keyword evidence="3" id="KW-1133">Transmembrane helix</keyword>
<feature type="domain" description="Teneurin-like YD-shell" evidence="5">
    <location>
        <begin position="521"/>
        <end position="673"/>
    </location>
</feature>
<dbReference type="NCBIfam" id="TIGR01643">
    <property type="entry name" value="YD_repeat_2x"/>
    <property type="match status" value="10"/>
</dbReference>
<dbReference type="EMBL" id="FNVT01000016">
    <property type="protein sequence ID" value="SEH00444.1"/>
    <property type="molecule type" value="Genomic_DNA"/>
</dbReference>
<name>A0A1H6EUT5_9ACTN</name>
<dbReference type="InterPro" id="IPR045351">
    <property type="entry name" value="DUF6531"/>
</dbReference>
<protein>
    <submittedName>
        <fullName evidence="6">RHS repeat-associated core domain-containing protein</fullName>
    </submittedName>
</protein>
<dbReference type="PANTHER" id="PTHR32305">
    <property type="match status" value="1"/>
</dbReference>
<sequence>MPGGWEVLGLAGDPAPGDPGQVRGLADRLLEQASLAEDHTARLSTVSSGSSALRMRGDYAAKYTEALGELPAELAKLGKAYRGAGNALMTYAGSLEQAKSQAGTALRQGRTADLQFQGALREIQARLPAATPMTGLPEMESAITAADPAVQAAVRPAVQRARDADADRSRARRIADEAARLRDDAESRAVKEIEQALDGSGIKDKSWLQKAWDTLSTPFRSWDDFVSFAGTVAMVAGLVVLVIGTGGVAGVILAGVAVAAGAVVLADALNKYRQGRGSLGQVGLAALGVLPVGKGLSLLARGAKALTAGAATVRGGGGVIVGALGTGASRSVTSLRSAIQAGGARAGTAASTSWQRGRQFFSQDPVHFPTGIVLLPQTDVDLPGVLPLHLERTHLSSHRAGRWFGRSWASTLDQRLEVDTEAVYLATETGTLLTFPHPAPGEASHPDDGPRLALRADGDGYTVTDPHTGRTTHFTGVQDLFPVTAITDRNGNRIDVHYLDGLPTEVVHSGGYHLDIETHQGRIVEIRLRGAGQTLISYAYDEAGDLTEVTNSSGLPLRFTYDDDGRLTRWHDRIGTWYAYTYDLEGRCVYGTGSAGVFNTEISYGDGVTRARDSLGHETTYRFNDLSQVTAVTDPLGHTTRYTWDRHDRLLARTDPLGRTTRHTYDDAGAPLTTTRPDGATRRYTRDGRHLPIAITDFDDTTTTLRYDERGNLTTGPAATYSYNDLGHLTAITNALGHAVTIEHDAAGLPIAITDPSGATTRYDRDPFGRVGAVTDPLGHVTRHTWTVEGLPATRTSPGGATERWTYDAENNLTEHVDATGGVTRVEVGPFDVATARVTPDGARIEFAYDTELRLATVTDAQGLTWHYDYDPAGKVIQETDFDRRVLTYVHNPAGRLTERVNGAGQSTTYVYDVLDRLIGRRAGDRLTTFGYDALGRLTHASNPDADLSIARDADGRVTGETCNGRTLTSAYDTLGRRVLRRTPSGAETTWTYDDRDLPLTLTTAGQTIHFTHDLAGREIARTFGADVSLAHDWDADSRLRTQTLARGRQVTQRRTYGYREDGHVTEIDDLLAGRRHFDLDPVGRVTAVRGAGWSERYTYNAAGQITDAVWPPPPDAQGLRSYTGTMVRQAGRTRYEYDRQGRTVLRQRKLLSGRPRTWHYTWDADDLLTTVTTPDGTRWRYLYDPLGRRIAKERADGSQRTDFVWDGLTLAEQSSDDRATAWDWKPGSFRPLIQSERRPVAQEWIDERFYAIATDLIGTPAELVDAEGNVAWRLRQSHWGASSGPITAGAGCPLRFPGQYEDEESGLYYNFFRHYDPDAGRYLAADPIGLRGGWDPHAYVLNPLSWCDPLGLAAYPAAGPKGLPPGRPGSVVPNGMQPHEVAQAREIVELRGGQVVGPRAANEPGIDGWLDGSPISLKGYSGSSPAGVLRHASVAEDSASRAGYSGVELFVDAKNVAGDRLLDFGVNGPLAQIPRQGTISSIYVNTAGGWIVFPG</sequence>
<keyword evidence="1" id="KW-0677">Repeat</keyword>
<dbReference type="OrthoDB" id="3881096at2"/>
<dbReference type="Pfam" id="PF20148">
    <property type="entry name" value="DUF6531"/>
    <property type="match status" value="1"/>
</dbReference>
<feature type="transmembrane region" description="Helical" evidence="3">
    <location>
        <begin position="225"/>
        <end position="243"/>
    </location>
</feature>
<dbReference type="InterPro" id="IPR056823">
    <property type="entry name" value="TEN-like_YD-shell"/>
</dbReference>
<proteinExistence type="predicted"/>
<dbReference type="Pfam" id="PF25023">
    <property type="entry name" value="TEN_YD-shell"/>
    <property type="match status" value="2"/>
</dbReference>
<keyword evidence="3" id="KW-0472">Membrane</keyword>
<evidence type="ECO:0000259" key="5">
    <source>
        <dbReference type="Pfam" id="PF25023"/>
    </source>
</evidence>
<dbReference type="NCBIfam" id="TIGR03696">
    <property type="entry name" value="Rhs_assc_core"/>
    <property type="match status" value="1"/>
</dbReference>
<accession>A0A1H6EUT5</accession>
<keyword evidence="3" id="KW-0812">Transmembrane</keyword>
<dbReference type="InterPro" id="IPR031325">
    <property type="entry name" value="RHS_repeat"/>
</dbReference>
<organism evidence="6 7">
    <name type="scientific">Nonomuraea solani</name>
    <dbReference type="NCBI Taxonomy" id="1144553"/>
    <lineage>
        <taxon>Bacteria</taxon>
        <taxon>Bacillati</taxon>
        <taxon>Actinomycetota</taxon>
        <taxon>Actinomycetes</taxon>
        <taxon>Streptosporangiales</taxon>
        <taxon>Streptosporangiaceae</taxon>
        <taxon>Nonomuraea</taxon>
    </lineage>
</organism>
<evidence type="ECO:0000313" key="7">
    <source>
        <dbReference type="Proteomes" id="UP000236732"/>
    </source>
</evidence>
<dbReference type="Pfam" id="PF05593">
    <property type="entry name" value="RHS_repeat"/>
    <property type="match status" value="4"/>
</dbReference>
<dbReference type="RefSeq" id="WP_103961594.1">
    <property type="nucleotide sequence ID" value="NZ_FNVT01000016.1"/>
</dbReference>
<keyword evidence="7" id="KW-1185">Reference proteome</keyword>
<feature type="domain" description="DUF6531" evidence="4">
    <location>
        <begin position="364"/>
        <end position="435"/>
    </location>
</feature>
<reference evidence="6 7" key="1">
    <citation type="submission" date="2016-10" db="EMBL/GenBank/DDBJ databases">
        <authorList>
            <person name="de Groot N.N."/>
        </authorList>
    </citation>
    <scope>NUCLEOTIDE SEQUENCE [LARGE SCALE GENOMIC DNA]</scope>
    <source>
        <strain evidence="6 7">CGMCC 4.7037</strain>
    </source>
</reference>
<evidence type="ECO:0000313" key="6">
    <source>
        <dbReference type="EMBL" id="SEH00444.1"/>
    </source>
</evidence>
<evidence type="ECO:0000256" key="2">
    <source>
        <dbReference type="SAM" id="MobiDB-lite"/>
    </source>
</evidence>
<evidence type="ECO:0000256" key="3">
    <source>
        <dbReference type="SAM" id="Phobius"/>
    </source>
</evidence>
<dbReference type="PANTHER" id="PTHR32305:SF15">
    <property type="entry name" value="PROTEIN RHSA-RELATED"/>
    <property type="match status" value="1"/>
</dbReference>
<evidence type="ECO:0000259" key="4">
    <source>
        <dbReference type="Pfam" id="PF20148"/>
    </source>
</evidence>
<dbReference type="InterPro" id="IPR050708">
    <property type="entry name" value="T6SS_VgrG/RHS"/>
</dbReference>
<feature type="transmembrane region" description="Helical" evidence="3">
    <location>
        <begin position="282"/>
        <end position="300"/>
    </location>
</feature>
<feature type="region of interest" description="Disordered" evidence="2">
    <location>
        <begin position="661"/>
        <end position="684"/>
    </location>
</feature>
<dbReference type="InterPro" id="IPR006530">
    <property type="entry name" value="YD"/>
</dbReference>
<dbReference type="Proteomes" id="UP000236732">
    <property type="component" value="Unassembled WGS sequence"/>
</dbReference>
<feature type="domain" description="Teneurin-like YD-shell" evidence="5">
    <location>
        <begin position="1044"/>
        <end position="1327"/>
    </location>
</feature>
<dbReference type="InterPro" id="IPR022385">
    <property type="entry name" value="Rhs_assc_core"/>
</dbReference>